<gene>
    <name evidence="3" type="ORF">M0R45_015032</name>
</gene>
<accession>A0AAW1XRQ8</accession>
<dbReference type="Proteomes" id="UP001457282">
    <property type="component" value="Unassembled WGS sequence"/>
</dbReference>
<feature type="region of interest" description="Disordered" evidence="1">
    <location>
        <begin position="207"/>
        <end position="237"/>
    </location>
</feature>
<proteinExistence type="predicted"/>
<dbReference type="PANTHER" id="PTHR34379">
    <property type="entry name" value="OS07G0553800 PROTEIN"/>
    <property type="match status" value="1"/>
</dbReference>
<organism evidence="3 4">
    <name type="scientific">Rubus argutus</name>
    <name type="common">Southern blackberry</name>
    <dbReference type="NCBI Taxonomy" id="59490"/>
    <lineage>
        <taxon>Eukaryota</taxon>
        <taxon>Viridiplantae</taxon>
        <taxon>Streptophyta</taxon>
        <taxon>Embryophyta</taxon>
        <taxon>Tracheophyta</taxon>
        <taxon>Spermatophyta</taxon>
        <taxon>Magnoliopsida</taxon>
        <taxon>eudicotyledons</taxon>
        <taxon>Gunneridae</taxon>
        <taxon>Pentapetalae</taxon>
        <taxon>rosids</taxon>
        <taxon>fabids</taxon>
        <taxon>Rosales</taxon>
        <taxon>Rosaceae</taxon>
        <taxon>Rosoideae</taxon>
        <taxon>Rosoideae incertae sedis</taxon>
        <taxon>Rubus</taxon>
    </lineage>
</organism>
<evidence type="ECO:0000313" key="3">
    <source>
        <dbReference type="EMBL" id="KAK9938282.1"/>
    </source>
</evidence>
<evidence type="ECO:0000313" key="4">
    <source>
        <dbReference type="Proteomes" id="UP001457282"/>
    </source>
</evidence>
<keyword evidence="4" id="KW-1185">Reference proteome</keyword>
<dbReference type="PANTHER" id="PTHR34379:SF6">
    <property type="entry name" value="PROTEIN 3F"/>
    <property type="match status" value="1"/>
</dbReference>
<dbReference type="InterPro" id="IPR040411">
    <property type="entry name" value="At5g23160-like"/>
</dbReference>
<evidence type="ECO:0000256" key="1">
    <source>
        <dbReference type="SAM" id="MobiDB-lite"/>
    </source>
</evidence>
<evidence type="ECO:0000256" key="2">
    <source>
        <dbReference type="SAM" id="Phobius"/>
    </source>
</evidence>
<reference evidence="3 4" key="1">
    <citation type="journal article" date="2023" name="G3 (Bethesda)">
        <title>A chromosome-length genome assembly and annotation of blackberry (Rubus argutus, cv. 'Hillquist').</title>
        <authorList>
            <person name="Bruna T."/>
            <person name="Aryal R."/>
            <person name="Dudchenko O."/>
            <person name="Sargent D.J."/>
            <person name="Mead D."/>
            <person name="Buti M."/>
            <person name="Cavallini A."/>
            <person name="Hytonen T."/>
            <person name="Andres J."/>
            <person name="Pham M."/>
            <person name="Weisz D."/>
            <person name="Mascagni F."/>
            <person name="Usai G."/>
            <person name="Natali L."/>
            <person name="Bassil N."/>
            <person name="Fernandez G.E."/>
            <person name="Lomsadze A."/>
            <person name="Armour M."/>
            <person name="Olukolu B."/>
            <person name="Poorten T."/>
            <person name="Britton C."/>
            <person name="Davik J."/>
            <person name="Ashrafi H."/>
            <person name="Aiden E.L."/>
            <person name="Borodovsky M."/>
            <person name="Worthington M."/>
        </authorList>
    </citation>
    <scope>NUCLEOTIDE SEQUENCE [LARGE SCALE GENOMIC DNA]</scope>
    <source>
        <strain evidence="3">PI 553951</strain>
    </source>
</reference>
<feature type="compositionally biased region" description="Polar residues" evidence="1">
    <location>
        <begin position="210"/>
        <end position="220"/>
    </location>
</feature>
<sequence>MDSENDSATLSLACSVAHGCPKKAQVRQKKKSAVKFFLCFRSDDVVFPRVVPVVSSSTTTSDSELDVVKCSNQQRKPGRHGFFHVLKAILFKTALVKKIQQRKSGKRIVNIPTKESSGQTQEWSDHEDVPRRIIKTTCPGGNSVFTYVREKEEAVFPTMPSSLLDNVEQCQDQWINRGRRRLFCVLKAVLFETSLAKKIQARKLGKKYGSNGSLRSSTGESCEEDHHDPRKLTKSASSLTNSSVFTSSSLASCSSSSTVSRSTSHSRSLSERIKSFRSISSSNLKANLRGLSEKIRSNSSGLKSNSRYLYERNKMSLESITSSGLREEQHAHFDDDMSIHIEKNNKKGGCYRSASGLCFLLMSLLGLIFYGKLCAILCTSMWLICVPLWSFGDHNWSTNNVVVEKKKVLMGGGMPARTARTRTFRSQ</sequence>
<keyword evidence="2" id="KW-1133">Transmembrane helix</keyword>
<protein>
    <submittedName>
        <fullName evidence="3">Uncharacterized protein</fullName>
    </submittedName>
</protein>
<keyword evidence="2" id="KW-0812">Transmembrane</keyword>
<dbReference type="EMBL" id="JBEDUW010000003">
    <property type="protein sequence ID" value="KAK9938282.1"/>
    <property type="molecule type" value="Genomic_DNA"/>
</dbReference>
<feature type="transmembrane region" description="Helical" evidence="2">
    <location>
        <begin position="359"/>
        <end position="384"/>
    </location>
</feature>
<keyword evidence="2" id="KW-0472">Membrane</keyword>
<comment type="caution">
    <text evidence="3">The sequence shown here is derived from an EMBL/GenBank/DDBJ whole genome shotgun (WGS) entry which is preliminary data.</text>
</comment>
<dbReference type="AlphaFoldDB" id="A0AAW1XRQ8"/>
<name>A0AAW1XRQ8_RUBAR</name>